<evidence type="ECO:0000256" key="4">
    <source>
        <dbReference type="ARBA" id="ARBA00019403"/>
    </source>
</evidence>
<evidence type="ECO:0000256" key="5">
    <source>
        <dbReference type="ARBA" id="ARBA00022485"/>
    </source>
</evidence>
<dbReference type="NCBIfam" id="TIGR00758">
    <property type="entry name" value="UDG_fam4"/>
    <property type="match status" value="1"/>
</dbReference>
<comment type="catalytic activity">
    <reaction evidence="1">
        <text>Hydrolyzes single-stranded DNA or mismatched double-stranded DNA and polynucleotides, releasing free uracil.</text>
        <dbReference type="EC" id="3.2.2.27"/>
    </reaction>
</comment>
<dbReference type="GO" id="GO:0051539">
    <property type="term" value="F:4 iron, 4 sulfur cluster binding"/>
    <property type="evidence" value="ECO:0007669"/>
    <property type="project" value="UniProtKB-KW"/>
</dbReference>
<reference evidence="13 14" key="1">
    <citation type="journal article" date="2016" name="Nat. Commun.">
        <title>Thousands of microbial genomes shed light on interconnected biogeochemical processes in an aquifer system.</title>
        <authorList>
            <person name="Anantharaman K."/>
            <person name="Brown C.T."/>
            <person name="Hug L.A."/>
            <person name="Sharon I."/>
            <person name="Castelle C.J."/>
            <person name="Probst A.J."/>
            <person name="Thomas B.C."/>
            <person name="Singh A."/>
            <person name="Wilkins M.J."/>
            <person name="Karaoz U."/>
            <person name="Brodie E.L."/>
            <person name="Williams K.H."/>
            <person name="Hubbard S.S."/>
            <person name="Banfield J.F."/>
        </authorList>
    </citation>
    <scope>NUCLEOTIDE SEQUENCE [LARGE SCALE GENOMIC DNA]</scope>
</reference>
<dbReference type="InterPro" id="IPR051536">
    <property type="entry name" value="UDG_Type-4/5"/>
</dbReference>
<evidence type="ECO:0000256" key="3">
    <source>
        <dbReference type="ARBA" id="ARBA00012030"/>
    </source>
</evidence>
<dbReference type="Gene3D" id="3.40.470.10">
    <property type="entry name" value="Uracil-DNA glycosylase-like domain"/>
    <property type="match status" value="1"/>
</dbReference>
<dbReference type="Proteomes" id="UP000178092">
    <property type="component" value="Unassembled WGS sequence"/>
</dbReference>
<evidence type="ECO:0000256" key="10">
    <source>
        <dbReference type="ARBA" id="ARBA00023014"/>
    </source>
</evidence>
<dbReference type="SUPFAM" id="SSF52141">
    <property type="entry name" value="Uracil-DNA glycosylase-like"/>
    <property type="match status" value="1"/>
</dbReference>
<evidence type="ECO:0000313" key="14">
    <source>
        <dbReference type="Proteomes" id="UP000178092"/>
    </source>
</evidence>
<dbReference type="PANTHER" id="PTHR33693">
    <property type="entry name" value="TYPE-5 URACIL-DNA GLYCOSYLASE"/>
    <property type="match status" value="1"/>
</dbReference>
<evidence type="ECO:0000256" key="7">
    <source>
        <dbReference type="ARBA" id="ARBA00022763"/>
    </source>
</evidence>
<keyword evidence="8" id="KW-0378">Hydrolase</keyword>
<dbReference type="InterPro" id="IPR036895">
    <property type="entry name" value="Uracil-DNA_glycosylase-like_sf"/>
</dbReference>
<comment type="caution">
    <text evidence="13">The sequence shown here is derived from an EMBL/GenBank/DDBJ whole genome shotgun (WGS) entry which is preliminary data.</text>
</comment>
<dbReference type="SMART" id="SM00987">
    <property type="entry name" value="UreE_C"/>
    <property type="match status" value="1"/>
</dbReference>
<dbReference type="InterPro" id="IPR005273">
    <property type="entry name" value="Ura-DNA_glyco_family4"/>
</dbReference>
<dbReference type="Pfam" id="PF03167">
    <property type="entry name" value="UDG"/>
    <property type="match status" value="1"/>
</dbReference>
<evidence type="ECO:0000256" key="11">
    <source>
        <dbReference type="ARBA" id="ARBA00023204"/>
    </source>
</evidence>
<keyword evidence="11" id="KW-0234">DNA repair</keyword>
<dbReference type="GO" id="GO:0046872">
    <property type="term" value="F:metal ion binding"/>
    <property type="evidence" value="ECO:0007669"/>
    <property type="project" value="UniProtKB-KW"/>
</dbReference>
<protein>
    <recommendedName>
        <fullName evidence="4">Type-4 uracil-DNA glycosylase</fullName>
        <ecNumber evidence="3">3.2.2.27</ecNumber>
    </recommendedName>
</protein>
<evidence type="ECO:0000313" key="13">
    <source>
        <dbReference type="EMBL" id="OHA67871.1"/>
    </source>
</evidence>
<sequence>SGAHPVIGEGNHEAQIMFVGEAPGENEAKRGRPFCGAAGKVLDELLKYAGIERTLVYITNIVKDRPPQNRDPYPEEIAMYGPFLERQINIIQPRVIVALGRFSMQYLMEKLNIANELQSISKIHGRVFKGETSYGKVSFIPMFHPAMALYHEGSRGMMEKDFETLKQKDLFEP</sequence>
<dbReference type="InterPro" id="IPR005122">
    <property type="entry name" value="Uracil-DNA_glycosylase-like"/>
</dbReference>
<comment type="similarity">
    <text evidence="2">Belongs to the uracil-DNA glycosylase (UDG) superfamily. Type 4 (UDGa) family.</text>
</comment>
<evidence type="ECO:0000256" key="8">
    <source>
        <dbReference type="ARBA" id="ARBA00022801"/>
    </source>
</evidence>
<name>A0A1G2R711_9BACT</name>
<feature type="domain" description="Uracil-DNA glycosylase-like" evidence="12">
    <location>
        <begin position="7"/>
        <end position="171"/>
    </location>
</feature>
<dbReference type="AlphaFoldDB" id="A0A1G2R711"/>
<keyword evidence="10" id="KW-0411">Iron-sulfur</keyword>
<gene>
    <name evidence="13" type="ORF">A3C04_02970</name>
</gene>
<evidence type="ECO:0000256" key="6">
    <source>
        <dbReference type="ARBA" id="ARBA00022723"/>
    </source>
</evidence>
<evidence type="ECO:0000256" key="1">
    <source>
        <dbReference type="ARBA" id="ARBA00001400"/>
    </source>
</evidence>
<organism evidence="13 14">
    <name type="scientific">Candidatus Wildermuthbacteria bacterium RIFCSPHIGHO2_02_FULL_45_25</name>
    <dbReference type="NCBI Taxonomy" id="1802450"/>
    <lineage>
        <taxon>Bacteria</taxon>
        <taxon>Candidatus Wildermuthiibacteriota</taxon>
    </lineage>
</organism>
<keyword evidence="5" id="KW-0004">4Fe-4S</keyword>
<dbReference type="EC" id="3.2.2.27" evidence="3"/>
<keyword evidence="9" id="KW-0408">Iron</keyword>
<evidence type="ECO:0000256" key="2">
    <source>
        <dbReference type="ARBA" id="ARBA00006521"/>
    </source>
</evidence>
<proteinExistence type="inferred from homology"/>
<keyword evidence="7" id="KW-0227">DNA damage</keyword>
<dbReference type="EMBL" id="MHTV01000002">
    <property type="protein sequence ID" value="OHA67871.1"/>
    <property type="molecule type" value="Genomic_DNA"/>
</dbReference>
<accession>A0A1G2R711</accession>
<feature type="non-terminal residue" evidence="13">
    <location>
        <position position="1"/>
    </location>
</feature>
<evidence type="ECO:0000256" key="9">
    <source>
        <dbReference type="ARBA" id="ARBA00023004"/>
    </source>
</evidence>
<dbReference type="GO" id="GO:0006281">
    <property type="term" value="P:DNA repair"/>
    <property type="evidence" value="ECO:0007669"/>
    <property type="project" value="UniProtKB-KW"/>
</dbReference>
<dbReference type="GO" id="GO:0004844">
    <property type="term" value="F:uracil DNA N-glycosylase activity"/>
    <property type="evidence" value="ECO:0007669"/>
    <property type="project" value="UniProtKB-EC"/>
</dbReference>
<evidence type="ECO:0000259" key="12">
    <source>
        <dbReference type="SMART" id="SM00986"/>
    </source>
</evidence>
<dbReference type="CDD" id="cd10030">
    <property type="entry name" value="UDG-F4_TTUDGA_SPO1dp_like"/>
    <property type="match status" value="1"/>
</dbReference>
<dbReference type="PANTHER" id="PTHR33693:SF1">
    <property type="entry name" value="TYPE-4 URACIL-DNA GLYCOSYLASE"/>
    <property type="match status" value="1"/>
</dbReference>
<dbReference type="SMART" id="SM00986">
    <property type="entry name" value="UDG"/>
    <property type="match status" value="1"/>
</dbReference>
<keyword evidence="6" id="KW-0479">Metal-binding</keyword>